<keyword evidence="2" id="KW-1185">Reference proteome</keyword>
<dbReference type="InterPro" id="IPR021398">
    <property type="entry name" value="DUF3037"/>
</dbReference>
<evidence type="ECO:0000313" key="2">
    <source>
        <dbReference type="Proteomes" id="UP000719267"/>
    </source>
</evidence>
<gene>
    <name evidence="1" type="ORF">KW502_13985</name>
</gene>
<protein>
    <submittedName>
        <fullName evidence="1">DUF3037 domain-containing protein</fullName>
    </submittedName>
</protein>
<dbReference type="RefSeq" id="WP_219041183.1">
    <property type="nucleotide sequence ID" value="NZ_JAHWDF010000020.1"/>
</dbReference>
<evidence type="ECO:0000313" key="1">
    <source>
        <dbReference type="EMBL" id="MBW2962899.1"/>
    </source>
</evidence>
<sequence length="286" mass="33784">MKTFDYKYSILKYYHSPSLGECINIGILIYFTHSNEFTFIYSKKLNRIRSIYDNVSEKLIKYYLKEIDQKTQKLNSKAYNNQNQLNFKLNFDEIILESLLPKDGSSLQFSKVFNNFQLGNSNTKISKFLYQKFLLEKDYKTDLNKDYFLAKKFYNNLKSKLGEKIDNDKFKKNVHVRNETGVEFKFNYAWINGKTNLVKPLNFDLSSSKNISDKAHKSYGLVIDLEQIAKTQNYSFNFIVGKPKSNEFLREYNHSISLLKRLEIINIVEEDEIDGYTDEAIQYISK</sequence>
<organism evidence="1 2">
    <name type="scientific">Mesonia aestuariivivens</name>
    <dbReference type="NCBI Taxonomy" id="2796128"/>
    <lineage>
        <taxon>Bacteria</taxon>
        <taxon>Pseudomonadati</taxon>
        <taxon>Bacteroidota</taxon>
        <taxon>Flavobacteriia</taxon>
        <taxon>Flavobacteriales</taxon>
        <taxon>Flavobacteriaceae</taxon>
        <taxon>Mesonia</taxon>
    </lineage>
</organism>
<accession>A0ABS6W5B4</accession>
<reference evidence="1 2" key="1">
    <citation type="submission" date="2021-07" db="EMBL/GenBank/DDBJ databases">
        <title>Mesonia aestuariivivens sp. nov., isolated from a tidal flat.</title>
        <authorList>
            <person name="Kim Y.-O."/>
            <person name="Yoon J.-H."/>
        </authorList>
    </citation>
    <scope>NUCLEOTIDE SEQUENCE [LARGE SCALE GENOMIC DNA]</scope>
    <source>
        <strain evidence="1 2">JHPTF-M18</strain>
    </source>
</reference>
<dbReference type="EMBL" id="JAHWDF010000020">
    <property type="protein sequence ID" value="MBW2962899.1"/>
    <property type="molecule type" value="Genomic_DNA"/>
</dbReference>
<dbReference type="Proteomes" id="UP000719267">
    <property type="component" value="Unassembled WGS sequence"/>
</dbReference>
<dbReference type="Pfam" id="PF11236">
    <property type="entry name" value="DUF3037"/>
    <property type="match status" value="1"/>
</dbReference>
<proteinExistence type="predicted"/>
<comment type="caution">
    <text evidence="1">The sequence shown here is derived from an EMBL/GenBank/DDBJ whole genome shotgun (WGS) entry which is preliminary data.</text>
</comment>
<name>A0ABS6W5B4_9FLAO</name>